<dbReference type="PANTHER" id="PTHR24148:SF64">
    <property type="entry name" value="HETEROKARYON INCOMPATIBILITY DOMAIN-CONTAINING PROTEIN"/>
    <property type="match status" value="1"/>
</dbReference>
<dbReference type="InterPro" id="IPR010730">
    <property type="entry name" value="HET"/>
</dbReference>
<name>A0A6A5KEV3_9PLEO</name>
<accession>A0A6A5KEV3</accession>
<reference evidence="2" key="1">
    <citation type="submission" date="2020-01" db="EMBL/GenBank/DDBJ databases">
        <authorList>
            <consortium name="DOE Joint Genome Institute"/>
            <person name="Haridas S."/>
            <person name="Albert R."/>
            <person name="Binder M."/>
            <person name="Bloem J."/>
            <person name="Labutti K."/>
            <person name="Salamov A."/>
            <person name="Andreopoulos B."/>
            <person name="Baker S.E."/>
            <person name="Barry K."/>
            <person name="Bills G."/>
            <person name="Bluhm B.H."/>
            <person name="Cannon C."/>
            <person name="Castanera R."/>
            <person name="Culley D.E."/>
            <person name="Daum C."/>
            <person name="Ezra D."/>
            <person name="Gonzalez J.B."/>
            <person name="Henrissat B."/>
            <person name="Kuo A."/>
            <person name="Liang C."/>
            <person name="Lipzen A."/>
            <person name="Lutzoni F."/>
            <person name="Magnuson J."/>
            <person name="Mondo S."/>
            <person name="Nolan M."/>
            <person name="Ohm R."/>
            <person name="Pangilinan J."/>
            <person name="Park H.-J."/>
            <person name="Ramirez L."/>
            <person name="Alfaro M."/>
            <person name="Sun H."/>
            <person name="Tritt A."/>
            <person name="Yoshinaga Y."/>
            <person name="Zwiers L.-H."/>
            <person name="Turgeon B.G."/>
            <person name="Goodwin S.B."/>
            <person name="Spatafora J.W."/>
            <person name="Crous P.W."/>
            <person name="Grigoriev I.V."/>
        </authorList>
    </citation>
    <scope>NUCLEOTIDE SEQUENCE</scope>
    <source>
        <strain evidence="2">P77</strain>
    </source>
</reference>
<evidence type="ECO:0000313" key="2">
    <source>
        <dbReference type="EMBL" id="KAF1833997.1"/>
    </source>
</evidence>
<gene>
    <name evidence="2" type="ORF">BDW02DRAFT_499409</name>
</gene>
<evidence type="ECO:0000259" key="1">
    <source>
        <dbReference type="Pfam" id="PF06985"/>
    </source>
</evidence>
<dbReference type="InterPro" id="IPR052895">
    <property type="entry name" value="HetReg/Transcr_Mod"/>
</dbReference>
<dbReference type="OrthoDB" id="2788050at2759"/>
<proteinExistence type="predicted"/>
<organism evidence="2 3">
    <name type="scientific">Decorospora gaudefroyi</name>
    <dbReference type="NCBI Taxonomy" id="184978"/>
    <lineage>
        <taxon>Eukaryota</taxon>
        <taxon>Fungi</taxon>
        <taxon>Dikarya</taxon>
        <taxon>Ascomycota</taxon>
        <taxon>Pezizomycotina</taxon>
        <taxon>Dothideomycetes</taxon>
        <taxon>Pleosporomycetidae</taxon>
        <taxon>Pleosporales</taxon>
        <taxon>Pleosporineae</taxon>
        <taxon>Pleosporaceae</taxon>
        <taxon>Decorospora</taxon>
    </lineage>
</organism>
<feature type="domain" description="Heterokaryon incompatibility" evidence="1">
    <location>
        <begin position="30"/>
        <end position="173"/>
    </location>
</feature>
<dbReference type="Pfam" id="PF06985">
    <property type="entry name" value="HET"/>
    <property type="match status" value="1"/>
</dbReference>
<dbReference type="Proteomes" id="UP000800040">
    <property type="component" value="Unassembled WGS sequence"/>
</dbReference>
<sequence>MRIYLCRVRERNDGTLYIERNSAASVSDDYIAISHVWGAPDTIQAVKVEGMEEPVSLSPGKIPILDILRRSDVCGSAWFWMDLFCLDQTPNAAISMADQLASIPKIYKRSRCVKVLIESPVCRKWMAQAVQAAAAPGGPDEDTFVQFELHHARKCRFMLFADPWFERLWTRQEGLYANQIQTKWISEGINADHRYAVQAFIYDKLQYLGHIKPHSSLSFRLYLDLVYRGKLDMKNYPSPQKSLYSPIDSAWRSGRKTTKARDYVLAVFPDLEGYTVPPDARNLSFATLMHDALQQLPHLAFSLRSAVKVTQGTLETRGQNKNKNSLLPFLSQAPANITEAYDTFSLIPRVPDAQDLATQTTQRVQTLTCNNQALHIVAQNLSITPPSLTRETLPALVSLWETTASTSTHLLQCPLSSPCTGTNRALTSQQDFYHRAFAFAFTKAPLAQWAADGGAPLGVPHGVVDERKLVGVCEAEYTRYLERFLVCLMCGVTLSNALRILDCAALGMVRTAGGRSLLALVNREWLGGGVAPERFLLLSLGLTEFEGFHVGVRSLDGDGVCVVVGRTWIPGVESDFFG</sequence>
<dbReference type="AlphaFoldDB" id="A0A6A5KEV3"/>
<evidence type="ECO:0000313" key="3">
    <source>
        <dbReference type="Proteomes" id="UP000800040"/>
    </source>
</evidence>
<keyword evidence="3" id="KW-1185">Reference proteome</keyword>
<protein>
    <recommendedName>
        <fullName evidence="1">Heterokaryon incompatibility domain-containing protein</fullName>
    </recommendedName>
</protein>
<dbReference type="EMBL" id="ML975309">
    <property type="protein sequence ID" value="KAF1833997.1"/>
    <property type="molecule type" value="Genomic_DNA"/>
</dbReference>
<dbReference type="PANTHER" id="PTHR24148">
    <property type="entry name" value="ANKYRIN REPEAT DOMAIN-CONTAINING PROTEIN 39 HOMOLOG-RELATED"/>
    <property type="match status" value="1"/>
</dbReference>